<name>A0ABX0Q7Y7_9GAMM</name>
<evidence type="ECO:0000313" key="1">
    <source>
        <dbReference type="EMBL" id="NID06619.1"/>
    </source>
</evidence>
<keyword evidence="2" id="KW-1185">Reference proteome</keyword>
<accession>A0ABX0Q7Y7</accession>
<proteinExistence type="predicted"/>
<comment type="caution">
    <text evidence="1">The sequence shown here is derived from an EMBL/GenBank/DDBJ whole genome shotgun (WGS) entry which is preliminary data.</text>
</comment>
<sequence>MSTDTIRAEHEALTIGNVSVSVHTMRRACGEGRCAVEFDTGAGSLRCGFHGSNDEWRAFASALIKQLDEADQVIAQGDAA</sequence>
<evidence type="ECO:0000313" key="2">
    <source>
        <dbReference type="Proteomes" id="UP001429601"/>
    </source>
</evidence>
<dbReference type="Proteomes" id="UP001429601">
    <property type="component" value="Unassembled WGS sequence"/>
</dbReference>
<protein>
    <submittedName>
        <fullName evidence="1">Uncharacterized protein</fullName>
    </submittedName>
</protein>
<reference evidence="1 2" key="1">
    <citation type="journal article" date="2011" name="Curr. Microbiol.">
        <title>Luteibacter jiangsuensis sp. nov.: a methamidophos-degrading bacterium isolated from a methamidophos-manufacturing factory.</title>
        <authorList>
            <person name="Wang L."/>
            <person name="Wang G.L."/>
            <person name="Li S.P."/>
            <person name="Jiang J.D."/>
        </authorList>
    </citation>
    <scope>NUCLEOTIDE SEQUENCE [LARGE SCALE GENOMIC DNA]</scope>
    <source>
        <strain evidence="1 2">CGMCC 1.10133</strain>
    </source>
</reference>
<dbReference type="RefSeq" id="WP_167129183.1">
    <property type="nucleotide sequence ID" value="NZ_JAAQQR010000010.1"/>
</dbReference>
<dbReference type="EMBL" id="JAAQQR010000010">
    <property type="protein sequence ID" value="NID06619.1"/>
    <property type="molecule type" value="Genomic_DNA"/>
</dbReference>
<gene>
    <name evidence="1" type="ORF">HBF26_17120</name>
</gene>
<organism evidence="1 2">
    <name type="scientific">Luteibacter jiangsuensis</name>
    <dbReference type="NCBI Taxonomy" id="637577"/>
    <lineage>
        <taxon>Bacteria</taxon>
        <taxon>Pseudomonadati</taxon>
        <taxon>Pseudomonadota</taxon>
        <taxon>Gammaproteobacteria</taxon>
        <taxon>Lysobacterales</taxon>
        <taxon>Rhodanobacteraceae</taxon>
        <taxon>Luteibacter</taxon>
    </lineage>
</organism>